<proteinExistence type="predicted"/>
<protein>
    <submittedName>
        <fullName evidence="1">Uncharacterized protein</fullName>
    </submittedName>
</protein>
<reference evidence="1" key="1">
    <citation type="submission" date="2021-02" db="EMBL/GenBank/DDBJ databases">
        <authorList>
            <consortium name="DOE Joint Genome Institute"/>
            <person name="Ahrendt S."/>
            <person name="Looney B.P."/>
            <person name="Miyauchi S."/>
            <person name="Morin E."/>
            <person name="Drula E."/>
            <person name="Courty P.E."/>
            <person name="Chicoki N."/>
            <person name="Fauchery L."/>
            <person name="Kohler A."/>
            <person name="Kuo A."/>
            <person name="Labutti K."/>
            <person name="Pangilinan J."/>
            <person name="Lipzen A."/>
            <person name="Riley R."/>
            <person name="Andreopoulos W."/>
            <person name="He G."/>
            <person name="Johnson J."/>
            <person name="Barry K.W."/>
            <person name="Grigoriev I.V."/>
            <person name="Nagy L."/>
            <person name="Hibbett D."/>
            <person name="Henrissat B."/>
            <person name="Matheny P.B."/>
            <person name="Labbe J."/>
            <person name="Martin F."/>
        </authorList>
    </citation>
    <scope>NUCLEOTIDE SEQUENCE</scope>
    <source>
        <strain evidence="1">FP105234-sp</strain>
    </source>
</reference>
<keyword evidence="2" id="KW-1185">Reference proteome</keyword>
<dbReference type="Proteomes" id="UP000814033">
    <property type="component" value="Unassembled WGS sequence"/>
</dbReference>
<evidence type="ECO:0000313" key="1">
    <source>
        <dbReference type="EMBL" id="KAI0042878.1"/>
    </source>
</evidence>
<accession>A0ACB8RH89</accession>
<organism evidence="1 2">
    <name type="scientific">Auriscalpium vulgare</name>
    <dbReference type="NCBI Taxonomy" id="40419"/>
    <lineage>
        <taxon>Eukaryota</taxon>
        <taxon>Fungi</taxon>
        <taxon>Dikarya</taxon>
        <taxon>Basidiomycota</taxon>
        <taxon>Agaricomycotina</taxon>
        <taxon>Agaricomycetes</taxon>
        <taxon>Russulales</taxon>
        <taxon>Auriscalpiaceae</taxon>
        <taxon>Auriscalpium</taxon>
    </lineage>
</organism>
<sequence length="78" mass="8925">MQLSSASTQMSRKTKLSPTPLSMRTLPRRSRPQARYPRRSLRVASARAARNLFLATILLMRFWRAQNSVVLLISTLPL</sequence>
<gene>
    <name evidence="1" type="ORF">FA95DRAFT_510080</name>
</gene>
<comment type="caution">
    <text evidence="1">The sequence shown here is derived from an EMBL/GenBank/DDBJ whole genome shotgun (WGS) entry which is preliminary data.</text>
</comment>
<evidence type="ECO:0000313" key="2">
    <source>
        <dbReference type="Proteomes" id="UP000814033"/>
    </source>
</evidence>
<reference evidence="1" key="2">
    <citation type="journal article" date="2022" name="New Phytol.">
        <title>Evolutionary transition to the ectomycorrhizal habit in the genomes of a hyperdiverse lineage of mushroom-forming fungi.</title>
        <authorList>
            <person name="Looney B."/>
            <person name="Miyauchi S."/>
            <person name="Morin E."/>
            <person name="Drula E."/>
            <person name="Courty P.E."/>
            <person name="Kohler A."/>
            <person name="Kuo A."/>
            <person name="LaButti K."/>
            <person name="Pangilinan J."/>
            <person name="Lipzen A."/>
            <person name="Riley R."/>
            <person name="Andreopoulos W."/>
            <person name="He G."/>
            <person name="Johnson J."/>
            <person name="Nolan M."/>
            <person name="Tritt A."/>
            <person name="Barry K.W."/>
            <person name="Grigoriev I.V."/>
            <person name="Nagy L.G."/>
            <person name="Hibbett D."/>
            <person name="Henrissat B."/>
            <person name="Matheny P.B."/>
            <person name="Labbe J."/>
            <person name="Martin F.M."/>
        </authorList>
    </citation>
    <scope>NUCLEOTIDE SEQUENCE</scope>
    <source>
        <strain evidence="1">FP105234-sp</strain>
    </source>
</reference>
<dbReference type="EMBL" id="MU276043">
    <property type="protein sequence ID" value="KAI0042878.1"/>
    <property type="molecule type" value="Genomic_DNA"/>
</dbReference>
<name>A0ACB8RH89_9AGAM</name>